<protein>
    <submittedName>
        <fullName evidence="2">Uncharacterized protein</fullName>
    </submittedName>
</protein>
<evidence type="ECO:0000256" key="1">
    <source>
        <dbReference type="SAM" id="MobiDB-lite"/>
    </source>
</evidence>
<dbReference type="EMBL" id="CAICTM010001117">
    <property type="protein sequence ID" value="CAB9520601.1"/>
    <property type="molecule type" value="Genomic_DNA"/>
</dbReference>
<reference evidence="2" key="1">
    <citation type="submission" date="2020-06" db="EMBL/GenBank/DDBJ databases">
        <authorList>
            <consortium name="Plant Systems Biology data submission"/>
        </authorList>
    </citation>
    <scope>NUCLEOTIDE SEQUENCE</scope>
    <source>
        <strain evidence="2">D6</strain>
    </source>
</reference>
<organism evidence="2 3">
    <name type="scientific">Seminavis robusta</name>
    <dbReference type="NCBI Taxonomy" id="568900"/>
    <lineage>
        <taxon>Eukaryota</taxon>
        <taxon>Sar</taxon>
        <taxon>Stramenopiles</taxon>
        <taxon>Ochrophyta</taxon>
        <taxon>Bacillariophyta</taxon>
        <taxon>Bacillariophyceae</taxon>
        <taxon>Bacillariophycidae</taxon>
        <taxon>Naviculales</taxon>
        <taxon>Naviculaceae</taxon>
        <taxon>Seminavis</taxon>
    </lineage>
</organism>
<gene>
    <name evidence="2" type="ORF">SEMRO_1119_G243160.1</name>
</gene>
<dbReference type="Proteomes" id="UP001153069">
    <property type="component" value="Unassembled WGS sequence"/>
</dbReference>
<feature type="region of interest" description="Disordered" evidence="1">
    <location>
        <begin position="1"/>
        <end position="173"/>
    </location>
</feature>
<feature type="compositionally biased region" description="Acidic residues" evidence="1">
    <location>
        <begin position="111"/>
        <end position="166"/>
    </location>
</feature>
<comment type="caution">
    <text evidence="2">The sequence shown here is derived from an EMBL/GenBank/DDBJ whole genome shotgun (WGS) entry which is preliminary data.</text>
</comment>
<keyword evidence="3" id="KW-1185">Reference proteome</keyword>
<feature type="compositionally biased region" description="Basic and acidic residues" evidence="1">
    <location>
        <begin position="1"/>
        <end position="13"/>
    </location>
</feature>
<dbReference type="AlphaFoldDB" id="A0A9N8HNU7"/>
<feature type="compositionally biased region" description="Polar residues" evidence="1">
    <location>
        <begin position="41"/>
        <end position="54"/>
    </location>
</feature>
<name>A0A9N8HNU7_9STRA</name>
<accession>A0A9N8HNU7</accession>
<sequence length="298" mass="32941">MRQQKADAMDRSTHTTKSFKSAQSTLDLSTTSRSVRTTETIQTAATSLSSSSRWATDETPGMPIPTTAIIQQGVDARSTPTDSEAGREQPQGAFITGVAPPLTPFELALEVNEDLTDSEYEDDDEDDDDYDSDDDETESSDEEAERDDGEDSDSDEEEEDSSDESESNSSGYDALMENDDFVAVIQRAQAMAKTQRPPCPQRCLTRNKDRHQLEQVAHHAVNKGCQKQTRKGNRAEKSEPSSNGDNNLSFKTHNVTTHEWVLPANKVLPISLQDLIREASGNPEVDIQQRIQQALMGQ</sequence>
<proteinExistence type="predicted"/>
<feature type="compositionally biased region" description="Low complexity" evidence="1">
    <location>
        <begin position="24"/>
        <end position="40"/>
    </location>
</feature>
<evidence type="ECO:0000313" key="3">
    <source>
        <dbReference type="Proteomes" id="UP001153069"/>
    </source>
</evidence>
<feature type="compositionally biased region" description="Polar residues" evidence="1">
    <location>
        <begin position="240"/>
        <end position="250"/>
    </location>
</feature>
<evidence type="ECO:0000313" key="2">
    <source>
        <dbReference type="EMBL" id="CAB9520601.1"/>
    </source>
</evidence>
<feature type="region of interest" description="Disordered" evidence="1">
    <location>
        <begin position="217"/>
        <end position="250"/>
    </location>
</feature>